<evidence type="ECO:0000256" key="2">
    <source>
        <dbReference type="SAM" id="Phobius"/>
    </source>
</evidence>
<dbReference type="AlphaFoldDB" id="A7TIH6"/>
<gene>
    <name evidence="3" type="ORF">Kpol_1010p29</name>
</gene>
<keyword evidence="2" id="KW-0812">Transmembrane</keyword>
<reference evidence="3 4" key="1">
    <citation type="journal article" date="2007" name="Proc. Natl. Acad. Sci. U.S.A.">
        <title>Independent sorting-out of thousands of duplicated gene pairs in two yeast species descended from a whole-genome duplication.</title>
        <authorList>
            <person name="Scannell D.R."/>
            <person name="Frank A.C."/>
            <person name="Conant G.C."/>
            <person name="Byrne K.P."/>
            <person name="Woolfit M."/>
            <person name="Wolfe K.H."/>
        </authorList>
    </citation>
    <scope>NUCLEOTIDE SEQUENCE [LARGE SCALE GENOMIC DNA]</scope>
    <source>
        <strain evidence="4">ATCC 22028 / DSM 70294 / BCRC 21397 / CBS 2163 / NBRC 10782 / NRRL Y-8283 / UCD 57-17</strain>
    </source>
</reference>
<proteinExistence type="predicted"/>
<feature type="region of interest" description="Disordered" evidence="1">
    <location>
        <begin position="1"/>
        <end position="24"/>
    </location>
</feature>
<feature type="compositionally biased region" description="Polar residues" evidence="1">
    <location>
        <begin position="1"/>
        <end position="12"/>
    </location>
</feature>
<protein>
    <submittedName>
        <fullName evidence="3">Uncharacterized protein</fullName>
    </submittedName>
</protein>
<organism evidence="4">
    <name type="scientific">Vanderwaltozyma polyspora (strain ATCC 22028 / DSM 70294 / BCRC 21397 / CBS 2163 / NBRC 10782 / NRRL Y-8283 / UCD 57-17)</name>
    <name type="common">Kluyveromyces polysporus</name>
    <dbReference type="NCBI Taxonomy" id="436907"/>
    <lineage>
        <taxon>Eukaryota</taxon>
        <taxon>Fungi</taxon>
        <taxon>Dikarya</taxon>
        <taxon>Ascomycota</taxon>
        <taxon>Saccharomycotina</taxon>
        <taxon>Saccharomycetes</taxon>
        <taxon>Saccharomycetales</taxon>
        <taxon>Saccharomycetaceae</taxon>
        <taxon>Vanderwaltozyma</taxon>
    </lineage>
</organism>
<evidence type="ECO:0000313" key="3">
    <source>
        <dbReference type="EMBL" id="EDO17914.1"/>
    </source>
</evidence>
<dbReference type="RefSeq" id="XP_001645772.1">
    <property type="nucleotide sequence ID" value="XM_001645722.1"/>
</dbReference>
<dbReference type="Proteomes" id="UP000000267">
    <property type="component" value="Unassembled WGS sequence"/>
</dbReference>
<dbReference type="PhylomeDB" id="A7TIH6"/>
<accession>A7TIH6</accession>
<evidence type="ECO:0000256" key="1">
    <source>
        <dbReference type="SAM" id="MobiDB-lite"/>
    </source>
</evidence>
<dbReference type="OrthoDB" id="4024728at2759"/>
<keyword evidence="4" id="KW-1185">Reference proteome</keyword>
<dbReference type="InParanoid" id="A7TIH6"/>
<dbReference type="GeneID" id="5546169"/>
<sequence length="403" mass="44140">MSRSGTRSNPTDVPSAEDNYNLLDSDLRPHKASKAMQRKARRIVALMVLALFGAILIASAGFLMNTKYGRDSYTTTTEETPATFVPEDLVKREGSDTAVSLEPYLTGYTISEFYGTELNVTTLENKARRIVRPRNPYVWFALTAWKIFEWGWSFKSTISSCRDWSKGGTGSSADCVIGALDTGITLGATAYGVGSAYVAIGTSLRNSGVHIPGFKRDEGLGVSESVTAMAKSLALAQGLQVATIHHINGDPVFNEHSGHPVFAVRSAIHPIVHMTSLTLNSTHHTFVITDTHPLIQTAKRDENFNLENFSSGGLQFHQYKSESDSIADINTGGDYGTLDHQLSCEIDMDWHAFSYEVWDYNHNAGISSGTAWAYQYDPYPDADGQVIPFPGNPISQNDKCYVA</sequence>
<evidence type="ECO:0000313" key="4">
    <source>
        <dbReference type="Proteomes" id="UP000000267"/>
    </source>
</evidence>
<dbReference type="EMBL" id="DS480396">
    <property type="protein sequence ID" value="EDO17914.1"/>
    <property type="molecule type" value="Genomic_DNA"/>
</dbReference>
<name>A7TIH6_VANPO</name>
<feature type="transmembrane region" description="Helical" evidence="2">
    <location>
        <begin position="43"/>
        <end position="64"/>
    </location>
</feature>
<dbReference type="HOGENOM" id="CLU_683693_0_0_1"/>
<dbReference type="eggNOG" id="ENOG502SH34">
    <property type="taxonomic scope" value="Eukaryota"/>
</dbReference>
<dbReference type="KEGG" id="vpo:Kpol_1010p29"/>
<keyword evidence="2" id="KW-0472">Membrane</keyword>
<keyword evidence="2" id="KW-1133">Transmembrane helix</keyword>